<dbReference type="EMBL" id="JDVG02000093">
    <property type="protein sequence ID" value="KFB74139.1"/>
    <property type="molecule type" value="Genomic_DNA"/>
</dbReference>
<sequence length="129" mass="14412">MFGGEPAGPDDQARLRAELLENERQLAAQGGNESVLEAELECQKTVLDNPQRYLRVAPRHLRLSRRNVVLDDASADPAADVNFCCAELRGTPPVERAFVLVRVARSERHAPQTINFDDSSCRSRSRRLT</sequence>
<proteinExistence type="predicted"/>
<dbReference type="Proteomes" id="UP000020077">
    <property type="component" value="Unassembled WGS sequence"/>
</dbReference>
<evidence type="ECO:0000313" key="2">
    <source>
        <dbReference type="Proteomes" id="UP000020077"/>
    </source>
</evidence>
<reference evidence="1 2" key="1">
    <citation type="submission" date="2014-02" db="EMBL/GenBank/DDBJ databases">
        <title>Expanding our view of genomic diversity in Candidatus Accumulibacter clades.</title>
        <authorList>
            <person name="Skennerton C.T."/>
            <person name="Barr J.J."/>
            <person name="Slater F.R."/>
            <person name="Bond P.L."/>
            <person name="Tyson G.W."/>
        </authorList>
    </citation>
    <scope>NUCLEOTIDE SEQUENCE [LARGE SCALE GENOMIC DNA]</scope>
    <source>
        <strain evidence="2">BA-91</strain>
    </source>
</reference>
<evidence type="ECO:0000313" key="1">
    <source>
        <dbReference type="EMBL" id="KFB74139.1"/>
    </source>
</evidence>
<comment type="caution">
    <text evidence="1">The sequence shown here is derived from an EMBL/GenBank/DDBJ whole genome shotgun (WGS) entry which is preliminary data.</text>
</comment>
<name>A0A080MAK9_9PROT</name>
<organism evidence="1 2">
    <name type="scientific">Candidatus Accumulibacter phosphatis</name>
    <dbReference type="NCBI Taxonomy" id="327160"/>
    <lineage>
        <taxon>Bacteria</taxon>
        <taxon>Pseudomonadati</taxon>
        <taxon>Pseudomonadota</taxon>
        <taxon>Betaproteobacteria</taxon>
        <taxon>Candidatus Accumulibacter</taxon>
    </lineage>
</organism>
<protein>
    <submittedName>
        <fullName evidence="1">Uncharacterized protein</fullName>
    </submittedName>
</protein>
<gene>
    <name evidence="1" type="ORF">AW09_000591</name>
</gene>
<accession>A0A080MAK9</accession>
<dbReference type="AlphaFoldDB" id="A0A080MAK9"/>